<organism evidence="2 3">
    <name type="scientific">Adiantum capillus-veneris</name>
    <name type="common">Maidenhair fern</name>
    <dbReference type="NCBI Taxonomy" id="13818"/>
    <lineage>
        <taxon>Eukaryota</taxon>
        <taxon>Viridiplantae</taxon>
        <taxon>Streptophyta</taxon>
        <taxon>Embryophyta</taxon>
        <taxon>Tracheophyta</taxon>
        <taxon>Polypodiopsida</taxon>
        <taxon>Polypodiidae</taxon>
        <taxon>Polypodiales</taxon>
        <taxon>Pteridineae</taxon>
        <taxon>Pteridaceae</taxon>
        <taxon>Vittarioideae</taxon>
        <taxon>Adiantum</taxon>
    </lineage>
</organism>
<dbReference type="Proteomes" id="UP000886520">
    <property type="component" value="Chromosome 4"/>
</dbReference>
<protein>
    <submittedName>
        <fullName evidence="2">Uncharacterized protein</fullName>
    </submittedName>
</protein>
<gene>
    <name evidence="2" type="ORF">GOP47_0004009</name>
</gene>
<evidence type="ECO:0000313" key="2">
    <source>
        <dbReference type="EMBL" id="KAI5080826.1"/>
    </source>
</evidence>
<reference evidence="2" key="1">
    <citation type="submission" date="2021-01" db="EMBL/GenBank/DDBJ databases">
        <title>Adiantum capillus-veneris genome.</title>
        <authorList>
            <person name="Fang Y."/>
            <person name="Liao Q."/>
        </authorList>
    </citation>
    <scope>NUCLEOTIDE SEQUENCE</scope>
    <source>
        <strain evidence="2">H3</strain>
        <tissue evidence="2">Leaf</tissue>
    </source>
</reference>
<feature type="compositionally biased region" description="Polar residues" evidence="1">
    <location>
        <begin position="48"/>
        <end position="69"/>
    </location>
</feature>
<proteinExistence type="predicted"/>
<comment type="caution">
    <text evidence="2">The sequence shown here is derived from an EMBL/GenBank/DDBJ whole genome shotgun (WGS) entry which is preliminary data.</text>
</comment>
<feature type="region of interest" description="Disordered" evidence="1">
    <location>
        <begin position="47"/>
        <end position="80"/>
    </location>
</feature>
<name>A0A9D4V7T9_ADICA</name>
<dbReference type="EMBL" id="JABFUD020000004">
    <property type="protein sequence ID" value="KAI5080826.1"/>
    <property type="molecule type" value="Genomic_DNA"/>
</dbReference>
<dbReference type="AlphaFoldDB" id="A0A9D4V7T9"/>
<keyword evidence="3" id="KW-1185">Reference proteome</keyword>
<evidence type="ECO:0000313" key="3">
    <source>
        <dbReference type="Proteomes" id="UP000886520"/>
    </source>
</evidence>
<evidence type="ECO:0000256" key="1">
    <source>
        <dbReference type="SAM" id="MobiDB-lite"/>
    </source>
</evidence>
<accession>A0A9D4V7T9</accession>
<sequence length="80" mass="9223">MDSLLAFSMDPLDAKHMQTWLMTKVFKQWQRTLKPKSKALIMIKAKPKTSTNKKGSNLSISQAEIQTEIQKQRTPDPQYS</sequence>